<evidence type="ECO:0000256" key="1">
    <source>
        <dbReference type="ARBA" id="ARBA00004424"/>
    </source>
</evidence>
<organism evidence="23 24">
    <name type="scientific">Chelydra serpentina</name>
    <name type="common">Snapping turtle</name>
    <name type="synonym">Testudo serpentina</name>
    <dbReference type="NCBI Taxonomy" id="8475"/>
    <lineage>
        <taxon>Eukaryota</taxon>
        <taxon>Metazoa</taxon>
        <taxon>Chordata</taxon>
        <taxon>Craniata</taxon>
        <taxon>Vertebrata</taxon>
        <taxon>Euteleostomi</taxon>
        <taxon>Archelosauria</taxon>
        <taxon>Testudinata</taxon>
        <taxon>Testudines</taxon>
        <taxon>Cryptodira</taxon>
        <taxon>Durocryptodira</taxon>
        <taxon>Americhelydia</taxon>
        <taxon>Chelydroidea</taxon>
        <taxon>Chelydridae</taxon>
        <taxon>Chelydra</taxon>
    </lineage>
</organism>
<protein>
    <recommendedName>
        <fullName evidence="20">Epithelial sodium channel subunit beta</fullName>
    </recommendedName>
    <alternativeName>
        <fullName evidence="21">Amiloride-sensitive sodium channel subunit beta</fullName>
    </alternativeName>
    <alternativeName>
        <fullName evidence="19">Beta-NaCH</fullName>
    </alternativeName>
    <alternativeName>
        <fullName evidence="18">Nonvoltage-gated sodium channel 1 subunit beta</fullName>
    </alternativeName>
    <alternativeName>
        <fullName evidence="17">SCNEB</fullName>
    </alternativeName>
</protein>
<comment type="subcellular location">
    <subcellularLocation>
        <location evidence="1">Apical cell membrane</location>
        <topology evidence="1">Multi-pass membrane protein</topology>
    </subcellularLocation>
    <subcellularLocation>
        <location evidence="2">Cytoplasmic vesicle membrane</location>
        <topology evidence="2">Multi-pass membrane protein</topology>
    </subcellularLocation>
</comment>
<comment type="similarity">
    <text evidence="16">Belongs to the amiloride-sensitive sodium channel (TC 1.A.6) family. SCNN1B subfamily.</text>
</comment>
<evidence type="ECO:0000256" key="15">
    <source>
        <dbReference type="ARBA" id="ARBA00036239"/>
    </source>
</evidence>
<dbReference type="Pfam" id="PF00858">
    <property type="entry name" value="ASC"/>
    <property type="match status" value="1"/>
</dbReference>
<evidence type="ECO:0000256" key="7">
    <source>
        <dbReference type="ARBA" id="ARBA00022989"/>
    </source>
</evidence>
<keyword evidence="8" id="KW-0915">Sodium</keyword>
<dbReference type="Ensembl" id="ENSCSRT00000025078.1">
    <property type="protein sequence ID" value="ENSCSRP00000024046.1"/>
    <property type="gene ID" value="ENSCSRG00000017736.1"/>
</dbReference>
<keyword evidence="13" id="KW-0407">Ion channel</keyword>
<comment type="catalytic activity">
    <reaction evidence="15">
        <text>Na(+)(in) = Na(+)(out)</text>
        <dbReference type="Rhea" id="RHEA:34963"/>
        <dbReference type="ChEBI" id="CHEBI:29101"/>
    </reaction>
</comment>
<evidence type="ECO:0000256" key="18">
    <source>
        <dbReference type="ARBA" id="ARBA00042734"/>
    </source>
</evidence>
<evidence type="ECO:0000256" key="14">
    <source>
        <dbReference type="ARBA" id="ARBA00023329"/>
    </source>
</evidence>
<keyword evidence="4" id="KW-0894">Sodium channel</keyword>
<dbReference type="InterPro" id="IPR004724">
    <property type="entry name" value="ENaC_chordates"/>
</dbReference>
<keyword evidence="3" id="KW-0813">Transport</keyword>
<evidence type="ECO:0000256" key="8">
    <source>
        <dbReference type="ARBA" id="ARBA00023053"/>
    </source>
</evidence>
<evidence type="ECO:0000313" key="23">
    <source>
        <dbReference type="Ensembl" id="ENSCSRP00000024046.1"/>
    </source>
</evidence>
<keyword evidence="7 22" id="KW-1133">Transmembrane helix</keyword>
<evidence type="ECO:0000256" key="2">
    <source>
        <dbReference type="ARBA" id="ARBA00004439"/>
    </source>
</evidence>
<reference evidence="23" key="2">
    <citation type="submission" date="2025-09" db="UniProtKB">
        <authorList>
            <consortium name="Ensembl"/>
        </authorList>
    </citation>
    <scope>IDENTIFICATION</scope>
</reference>
<keyword evidence="9" id="KW-0406">Ion transport</keyword>
<keyword evidence="10 22" id="KW-0472">Membrane</keyword>
<accession>A0A8C3T4U1</accession>
<dbReference type="GO" id="GO:0016324">
    <property type="term" value="C:apical plasma membrane"/>
    <property type="evidence" value="ECO:0007669"/>
    <property type="project" value="UniProtKB-SubCell"/>
</dbReference>
<evidence type="ECO:0000256" key="3">
    <source>
        <dbReference type="ARBA" id="ARBA00022448"/>
    </source>
</evidence>
<evidence type="ECO:0000256" key="12">
    <source>
        <dbReference type="ARBA" id="ARBA00023201"/>
    </source>
</evidence>
<evidence type="ECO:0000256" key="20">
    <source>
        <dbReference type="ARBA" id="ARBA00050037"/>
    </source>
</evidence>
<keyword evidence="24" id="KW-1185">Reference proteome</keyword>
<evidence type="ECO:0000256" key="5">
    <source>
        <dbReference type="ARBA" id="ARBA00022475"/>
    </source>
</evidence>
<dbReference type="NCBIfam" id="TIGR00859">
    <property type="entry name" value="ENaC"/>
    <property type="match status" value="1"/>
</dbReference>
<sequence length="662" mass="75757">MNFKRYFTRVLHRLQKGPGYTYKELLVWYCDNTNTHGPKRIIKEGPKKKVIWFFLTLLFASLVFWQWGILIDTYLSYSVSSSLSIGFKTMKFPAVTVCNASPYKYSKVRHLLKELDALTEAALERILQSKHGNAISAPPLNSSETVSQRLDLKLWNQIPLVLIDESDPDYPVIIDLFETDQSGSGTQPAVKVCSLPDPTCIYWNFTSAAQAVTEWYILQSTSILSQVPLQERMKMGYQPEDMILACLFGAEPCSYRNFTQIYHPDHGNCYIFNWGMDEEALISSNPGAEFGLKLILDISQQDYIPYLTSTAGARLMLHEQKSFPFLKDQGIYAMSGTETSIGVLVDELERMGYPYSDCTMNGSDVPVKNLYNEYNTSYSIQACLRSCFQAQMFENCGCGHYLFPLPEGVNYCNSEDDPDWAYCYSSLRSSIRHRQFCIDSCKETCNDTQYKMTISMADWPSEASEVKHRAYRARIESELILVSDRNGIIKLNIYFQEYNYRTISESAATTIVWLLSSLGGQFGFWMGGSVLCLIEFGEIIIDFLWITIIKIISWCKGLKQKRARAHWWRLTPILGFNMRTPTSPPEMKFLPLEHSHQSQAPHPPTTTHCVLTHCLSVTRTAMQRPVKKHRRLRCAWPPDPCHSLCTMLCSLGKLQGIKRPQR</sequence>
<dbReference type="InterPro" id="IPR001873">
    <property type="entry name" value="ENaC"/>
</dbReference>
<evidence type="ECO:0000256" key="17">
    <source>
        <dbReference type="ARBA" id="ARBA00041932"/>
    </source>
</evidence>
<keyword evidence="14" id="KW-0968">Cytoplasmic vesicle</keyword>
<evidence type="ECO:0000256" key="10">
    <source>
        <dbReference type="ARBA" id="ARBA00023136"/>
    </source>
</evidence>
<reference evidence="23" key="1">
    <citation type="submission" date="2025-08" db="UniProtKB">
        <authorList>
            <consortium name="Ensembl"/>
        </authorList>
    </citation>
    <scope>IDENTIFICATION</scope>
</reference>
<evidence type="ECO:0000256" key="19">
    <source>
        <dbReference type="ARBA" id="ARBA00043222"/>
    </source>
</evidence>
<feature type="transmembrane region" description="Helical" evidence="22">
    <location>
        <begin position="50"/>
        <end position="70"/>
    </location>
</feature>
<evidence type="ECO:0000256" key="16">
    <source>
        <dbReference type="ARBA" id="ARBA00038224"/>
    </source>
</evidence>
<dbReference type="GO" id="GO:0030659">
    <property type="term" value="C:cytoplasmic vesicle membrane"/>
    <property type="evidence" value="ECO:0007669"/>
    <property type="project" value="UniProtKB-SubCell"/>
</dbReference>
<dbReference type="AlphaFoldDB" id="A0A8C3T4U1"/>
<evidence type="ECO:0000256" key="22">
    <source>
        <dbReference type="SAM" id="Phobius"/>
    </source>
</evidence>
<evidence type="ECO:0000313" key="24">
    <source>
        <dbReference type="Proteomes" id="UP000694403"/>
    </source>
</evidence>
<evidence type="ECO:0000256" key="21">
    <source>
        <dbReference type="ARBA" id="ARBA00050053"/>
    </source>
</evidence>
<dbReference type="FunFam" id="1.10.287.770:FF:000002">
    <property type="entry name" value="Amiloride-sensitive sodium channel subunit beta 1"/>
    <property type="match status" value="1"/>
</dbReference>
<proteinExistence type="inferred from homology"/>
<dbReference type="PANTHER" id="PTHR11690">
    <property type="entry name" value="AMILORIDE-SENSITIVE SODIUM CHANNEL-RELATED"/>
    <property type="match status" value="1"/>
</dbReference>
<dbReference type="Gene3D" id="2.60.470.10">
    <property type="entry name" value="Acid-sensing ion channels like domains"/>
    <property type="match status" value="1"/>
</dbReference>
<dbReference type="PANTHER" id="PTHR11690:SF18">
    <property type="entry name" value="AMILORIDE-SENSITIVE SODIUM CHANNEL SUBUNIT BETA"/>
    <property type="match status" value="1"/>
</dbReference>
<dbReference type="GO" id="GO:0015280">
    <property type="term" value="F:ligand-gated sodium channel activity"/>
    <property type="evidence" value="ECO:0007669"/>
    <property type="project" value="InterPro"/>
</dbReference>
<evidence type="ECO:0000256" key="9">
    <source>
        <dbReference type="ARBA" id="ARBA00023065"/>
    </source>
</evidence>
<evidence type="ECO:0000256" key="13">
    <source>
        <dbReference type="ARBA" id="ARBA00023303"/>
    </source>
</evidence>
<evidence type="ECO:0000256" key="11">
    <source>
        <dbReference type="ARBA" id="ARBA00023157"/>
    </source>
</evidence>
<dbReference type="Gene3D" id="1.10.287.770">
    <property type="entry name" value="YojJ-like"/>
    <property type="match status" value="1"/>
</dbReference>
<keyword evidence="5" id="KW-1003">Cell membrane</keyword>
<dbReference type="PRINTS" id="PR01078">
    <property type="entry name" value="AMINACHANNEL"/>
</dbReference>
<keyword evidence="6 22" id="KW-0812">Transmembrane</keyword>
<keyword evidence="11" id="KW-1015">Disulfide bond</keyword>
<dbReference type="GO" id="GO:0034706">
    <property type="term" value="C:sodium channel complex"/>
    <property type="evidence" value="ECO:0007669"/>
    <property type="project" value="TreeGrafter"/>
</dbReference>
<name>A0A8C3T4U1_CHESE</name>
<dbReference type="Proteomes" id="UP000694403">
    <property type="component" value="Unplaced"/>
</dbReference>
<keyword evidence="12" id="KW-0739">Sodium transport</keyword>
<evidence type="ECO:0000256" key="4">
    <source>
        <dbReference type="ARBA" id="ARBA00022461"/>
    </source>
</evidence>
<dbReference type="FunFam" id="2.60.470.10:FF:000003">
    <property type="entry name" value="Amiloride-sensitive sodium channel subunit beta"/>
    <property type="match status" value="1"/>
</dbReference>
<evidence type="ECO:0000256" key="6">
    <source>
        <dbReference type="ARBA" id="ARBA00022692"/>
    </source>
</evidence>